<protein>
    <submittedName>
        <fullName evidence="3">Helix-turn-helix transcriptional regulator</fullName>
    </submittedName>
</protein>
<feature type="domain" description="HTH cro/C1-type" evidence="2">
    <location>
        <begin position="19"/>
        <end position="73"/>
    </location>
</feature>
<dbReference type="InterPro" id="IPR050807">
    <property type="entry name" value="TransReg_Diox_bact_type"/>
</dbReference>
<comment type="caution">
    <text evidence="3">The sequence shown here is derived from an EMBL/GenBank/DDBJ whole genome shotgun (WGS) entry which is preliminary data.</text>
</comment>
<organism evidence="3 4">
    <name type="scientific">Streptosporangium algeriense</name>
    <dbReference type="NCBI Taxonomy" id="1682748"/>
    <lineage>
        <taxon>Bacteria</taxon>
        <taxon>Bacillati</taxon>
        <taxon>Actinomycetota</taxon>
        <taxon>Actinomycetes</taxon>
        <taxon>Streptosporangiales</taxon>
        <taxon>Streptosporangiaceae</taxon>
        <taxon>Streptosporangium</taxon>
    </lineage>
</organism>
<dbReference type="CDD" id="cd00093">
    <property type="entry name" value="HTH_XRE"/>
    <property type="match status" value="1"/>
</dbReference>
<gene>
    <name evidence="3" type="ORF">ACFQ08_00080</name>
</gene>
<proteinExistence type="predicted"/>
<dbReference type="PANTHER" id="PTHR46797:SF1">
    <property type="entry name" value="METHYLPHOSPHONATE SYNTHASE"/>
    <property type="match status" value="1"/>
</dbReference>
<dbReference type="SMART" id="SM00530">
    <property type="entry name" value="HTH_XRE"/>
    <property type="match status" value="1"/>
</dbReference>
<dbReference type="SUPFAM" id="SSF47413">
    <property type="entry name" value="lambda repressor-like DNA-binding domains"/>
    <property type="match status" value="1"/>
</dbReference>
<reference evidence="4" key="1">
    <citation type="journal article" date="2019" name="Int. J. Syst. Evol. Microbiol.">
        <title>The Global Catalogue of Microorganisms (GCM) 10K type strain sequencing project: providing services to taxonomists for standard genome sequencing and annotation.</title>
        <authorList>
            <consortium name="The Broad Institute Genomics Platform"/>
            <consortium name="The Broad Institute Genome Sequencing Center for Infectious Disease"/>
            <person name="Wu L."/>
            <person name="Ma J."/>
        </authorList>
    </citation>
    <scope>NUCLEOTIDE SEQUENCE [LARGE SCALE GENOMIC DNA]</scope>
    <source>
        <strain evidence="4">CCUG 62974</strain>
    </source>
</reference>
<evidence type="ECO:0000313" key="4">
    <source>
        <dbReference type="Proteomes" id="UP001597024"/>
    </source>
</evidence>
<dbReference type="EMBL" id="JBHTHX010000001">
    <property type="protein sequence ID" value="MFD0882968.1"/>
    <property type="molecule type" value="Genomic_DNA"/>
</dbReference>
<dbReference type="Proteomes" id="UP001597024">
    <property type="component" value="Unassembled WGS sequence"/>
</dbReference>
<dbReference type="PANTHER" id="PTHR46797">
    <property type="entry name" value="HTH-TYPE TRANSCRIPTIONAL REGULATOR"/>
    <property type="match status" value="1"/>
</dbReference>
<evidence type="ECO:0000313" key="3">
    <source>
        <dbReference type="EMBL" id="MFD0882968.1"/>
    </source>
</evidence>
<evidence type="ECO:0000259" key="2">
    <source>
        <dbReference type="PROSITE" id="PS50943"/>
    </source>
</evidence>
<dbReference type="Gene3D" id="1.10.260.40">
    <property type="entry name" value="lambda repressor-like DNA-binding domains"/>
    <property type="match status" value="1"/>
</dbReference>
<dbReference type="PROSITE" id="PS50943">
    <property type="entry name" value="HTH_CROC1"/>
    <property type="match status" value="1"/>
</dbReference>
<dbReference type="Pfam" id="PF01381">
    <property type="entry name" value="HTH_3"/>
    <property type="match status" value="1"/>
</dbReference>
<accession>A0ABW3DK74</accession>
<keyword evidence="4" id="KW-1185">Reference proteome</keyword>
<dbReference type="InterPro" id="IPR010982">
    <property type="entry name" value="Lambda_DNA-bd_dom_sf"/>
</dbReference>
<name>A0ABW3DK74_9ACTN</name>
<dbReference type="InterPro" id="IPR001387">
    <property type="entry name" value="Cro/C1-type_HTH"/>
</dbReference>
<keyword evidence="1" id="KW-0238">DNA-binding</keyword>
<sequence length="114" mass="12282">MDWSEESTKALYTEIGNRVRLARKESGRNQADLAAVTGLTRSSIANLEAGRQRPPVHIILLIAQALQVPASRLLPTGDELVSFATIQTPELDLEGQSSSAHDFVTTAIRRATGG</sequence>
<evidence type="ECO:0000256" key="1">
    <source>
        <dbReference type="ARBA" id="ARBA00023125"/>
    </source>
</evidence>